<evidence type="ECO:0000256" key="1">
    <source>
        <dbReference type="ARBA" id="ARBA00009892"/>
    </source>
</evidence>
<dbReference type="GO" id="GO:0005737">
    <property type="term" value="C:cytoplasm"/>
    <property type="evidence" value="ECO:0007669"/>
    <property type="project" value="TreeGrafter"/>
</dbReference>
<dbReference type="InterPro" id="IPR036982">
    <property type="entry name" value="Deoxyhypusine_synthase_sf"/>
</dbReference>
<dbReference type="Gene3D" id="3.40.910.10">
    <property type="entry name" value="Deoxyhypusine synthase"/>
    <property type="match status" value="1"/>
</dbReference>
<reference evidence="3 4" key="1">
    <citation type="submission" date="2016-10" db="EMBL/GenBank/DDBJ databases">
        <authorList>
            <person name="de Groot N.N."/>
        </authorList>
    </citation>
    <scope>NUCLEOTIDE SEQUENCE [LARGE SCALE GENOMIC DNA]</scope>
    <source>
        <strain evidence="3 4">ASO4-2</strain>
    </source>
</reference>
<sequence>MNIRRINTLHCGNEDGLTPLKCLDLDTVQDFDELLKAMSRTAFGGRNLGEALDVLEAMVIDPECLVVGTFSGAMTVAKMSKVLCKMIDNGWLDIVISTGALMAHGFIESIGLKHYKYEPDRMCDKGLFEKGYNRVYDTLEPETNFMQAERVISRVMEEISDATHLSSESVCRAIGRHLTENYEGSGILKSAYARKVPVYIPAFTDSELALDIASHMLRKNPEWQSLTIDDPAQLPFQFNPFLDLFSYTKRILGAKRIGIFTIGGGVPRNWAQQAGPFLEILSQRIETMKTTARRFQYGVRICPEPEHWGGLSGCSYQEGISWGKFISPKDGGRFAEVPSDATLVWPLLVKALEQRLAKKKGKITHGKEDLKKTRS</sequence>
<dbReference type="GO" id="GO:0034038">
    <property type="term" value="F:deoxyhypusine synthase activity"/>
    <property type="evidence" value="ECO:0007669"/>
    <property type="project" value="TreeGrafter"/>
</dbReference>
<dbReference type="PANTHER" id="PTHR11703:SF2">
    <property type="entry name" value="DEOXYHYPUSINE SYNTHASE-LIKE PROTEIN"/>
    <property type="match status" value="1"/>
</dbReference>
<proteinExistence type="inferred from homology"/>
<dbReference type="InterPro" id="IPR029035">
    <property type="entry name" value="DHS-like_NAD/FAD-binding_dom"/>
</dbReference>
<evidence type="ECO:0000256" key="2">
    <source>
        <dbReference type="ARBA" id="ARBA00022679"/>
    </source>
</evidence>
<dbReference type="STRING" id="617002.SAMN05660653_01754"/>
<gene>
    <name evidence="3" type="ORF">SAMN05660653_01754</name>
</gene>
<organism evidence="3 4">
    <name type="scientific">Desulfonatronum thiosulfatophilum</name>
    <dbReference type="NCBI Taxonomy" id="617002"/>
    <lineage>
        <taxon>Bacteria</taxon>
        <taxon>Pseudomonadati</taxon>
        <taxon>Thermodesulfobacteriota</taxon>
        <taxon>Desulfovibrionia</taxon>
        <taxon>Desulfovibrionales</taxon>
        <taxon>Desulfonatronaceae</taxon>
        <taxon>Desulfonatronum</taxon>
    </lineage>
</organism>
<protein>
    <submittedName>
        <fullName evidence="3">Homospermidine synthase (Spermidine-specific)</fullName>
    </submittedName>
</protein>
<dbReference type="SUPFAM" id="SSF52467">
    <property type="entry name" value="DHS-like NAD/FAD-binding domain"/>
    <property type="match status" value="1"/>
</dbReference>
<dbReference type="AlphaFoldDB" id="A0A1G6CVE9"/>
<comment type="similarity">
    <text evidence="1">Belongs to the deoxyhypusine synthase family.</text>
</comment>
<accession>A0A1G6CVE9</accession>
<dbReference type="EMBL" id="FMXO01000009">
    <property type="protein sequence ID" value="SDB36859.1"/>
    <property type="molecule type" value="Genomic_DNA"/>
</dbReference>
<evidence type="ECO:0000313" key="4">
    <source>
        <dbReference type="Proteomes" id="UP000198771"/>
    </source>
</evidence>
<dbReference type="OrthoDB" id="9771211at2"/>
<keyword evidence="2" id="KW-0808">Transferase</keyword>
<evidence type="ECO:0000313" key="3">
    <source>
        <dbReference type="EMBL" id="SDB36859.1"/>
    </source>
</evidence>
<dbReference type="InterPro" id="IPR002773">
    <property type="entry name" value="Deoxyhypusine_synthase"/>
</dbReference>
<dbReference type="PANTHER" id="PTHR11703">
    <property type="entry name" value="DEOXYHYPUSINE SYNTHASE"/>
    <property type="match status" value="1"/>
</dbReference>
<dbReference type="RefSeq" id="WP_092120179.1">
    <property type="nucleotide sequence ID" value="NZ_FMXO01000009.1"/>
</dbReference>
<dbReference type="Proteomes" id="UP000198771">
    <property type="component" value="Unassembled WGS sequence"/>
</dbReference>
<name>A0A1G6CVE9_9BACT</name>
<keyword evidence="4" id="KW-1185">Reference proteome</keyword>
<dbReference type="Pfam" id="PF01916">
    <property type="entry name" value="DS"/>
    <property type="match status" value="1"/>
</dbReference>